<proteinExistence type="inferred from homology"/>
<dbReference type="EMBL" id="CP003563">
    <property type="protein sequence ID" value="AFL50856.1"/>
    <property type="molecule type" value="Genomic_DNA"/>
</dbReference>
<dbReference type="CDD" id="cd09871">
    <property type="entry name" value="PIN_MtVapC28-VapC30-like"/>
    <property type="match status" value="1"/>
</dbReference>
<dbReference type="InterPro" id="IPR022907">
    <property type="entry name" value="VapC_family"/>
</dbReference>
<keyword evidence="2 5" id="KW-0540">Nuclease</keyword>
<dbReference type="HAMAP" id="MF_00265">
    <property type="entry name" value="VapC_Nob1"/>
    <property type="match status" value="1"/>
</dbReference>
<evidence type="ECO:0000259" key="6">
    <source>
        <dbReference type="Pfam" id="PF01850"/>
    </source>
</evidence>
<dbReference type="RefSeq" id="WP_014763026.1">
    <property type="nucleotide sequence ID" value="NC_018000.1"/>
</dbReference>
<gene>
    <name evidence="5" type="primary">vapC</name>
    <name evidence="7" type="ORF">USDA257_c22750</name>
</gene>
<evidence type="ECO:0000256" key="4">
    <source>
        <dbReference type="ARBA" id="ARBA00022801"/>
    </source>
</evidence>
<dbReference type="Proteomes" id="UP000006180">
    <property type="component" value="Chromosome"/>
</dbReference>
<feature type="domain" description="PIN" evidence="6">
    <location>
        <begin position="1"/>
        <end position="141"/>
    </location>
</feature>
<keyword evidence="5" id="KW-0460">Magnesium</keyword>
<organism evidence="7 8">
    <name type="scientific">Sinorhizobium fredii (strain USDA 257)</name>
    <dbReference type="NCBI Taxonomy" id="1185652"/>
    <lineage>
        <taxon>Bacteria</taxon>
        <taxon>Pseudomonadati</taxon>
        <taxon>Pseudomonadota</taxon>
        <taxon>Alphaproteobacteria</taxon>
        <taxon>Hyphomicrobiales</taxon>
        <taxon>Rhizobiaceae</taxon>
        <taxon>Sinorhizobium/Ensifer group</taxon>
        <taxon>Sinorhizobium</taxon>
    </lineage>
</organism>
<keyword evidence="3 5" id="KW-0479">Metal-binding</keyword>
<name>I3X4Q0_SINF2</name>
<sequence>MFLDASAIVAILSNEEDADLLIAKIEEAAKPIYYSSLSIFEAVISLARKKRVGALGHQVPIPPYLIDLAQQHVEVFIEAIGAKELTIDSAMHRTAINACRTYGGVVAHPARLNFGDCFSYACAKAHRLPLLFKGEDFSLTDIERA</sequence>
<evidence type="ECO:0000256" key="1">
    <source>
        <dbReference type="ARBA" id="ARBA00022649"/>
    </source>
</evidence>
<evidence type="ECO:0000256" key="3">
    <source>
        <dbReference type="ARBA" id="ARBA00022723"/>
    </source>
</evidence>
<dbReference type="STRING" id="1185652.USDA257_c22750"/>
<evidence type="ECO:0000313" key="8">
    <source>
        <dbReference type="Proteomes" id="UP000006180"/>
    </source>
</evidence>
<dbReference type="GO" id="GO:0000287">
    <property type="term" value="F:magnesium ion binding"/>
    <property type="evidence" value="ECO:0007669"/>
    <property type="project" value="UniProtKB-UniRule"/>
</dbReference>
<comment type="function">
    <text evidence="5">Toxic component of a toxin-antitoxin (TA) system. An RNase.</text>
</comment>
<dbReference type="GO" id="GO:0090729">
    <property type="term" value="F:toxin activity"/>
    <property type="evidence" value="ECO:0007669"/>
    <property type="project" value="UniProtKB-KW"/>
</dbReference>
<dbReference type="SUPFAM" id="SSF88723">
    <property type="entry name" value="PIN domain-like"/>
    <property type="match status" value="1"/>
</dbReference>
<comment type="cofactor">
    <cofactor evidence="5">
        <name>Mg(2+)</name>
        <dbReference type="ChEBI" id="CHEBI:18420"/>
    </cofactor>
</comment>
<keyword evidence="1 5" id="KW-1277">Toxin-antitoxin system</keyword>
<keyword evidence="4 5" id="KW-0378">Hydrolase</keyword>
<reference evidence="7 8" key="1">
    <citation type="journal article" date="2012" name="J. Bacteriol.">
        <title>Complete genome sequence of the broad-host-range strain Sinorhizobium fredii USDA257.</title>
        <authorList>
            <person name="Schuldes J."/>
            <person name="Rodriguez Orbegoso M."/>
            <person name="Schmeisser C."/>
            <person name="Krishnan H.B."/>
            <person name="Daniel R."/>
            <person name="Streit W.R."/>
        </authorList>
    </citation>
    <scope>NUCLEOTIDE SEQUENCE [LARGE SCALE GENOMIC DNA]</scope>
    <source>
        <strain evidence="7 8">USDA 257</strain>
    </source>
</reference>
<dbReference type="Gene3D" id="3.40.50.1010">
    <property type="entry name" value="5'-nuclease"/>
    <property type="match status" value="1"/>
</dbReference>
<dbReference type="Pfam" id="PF01850">
    <property type="entry name" value="PIN"/>
    <property type="match status" value="1"/>
</dbReference>
<dbReference type="PATRIC" id="fig|1185652.3.peg.2350"/>
<dbReference type="InterPro" id="IPR029060">
    <property type="entry name" value="PIN-like_dom_sf"/>
</dbReference>
<accession>I3X4Q0</accession>
<evidence type="ECO:0000256" key="5">
    <source>
        <dbReference type="HAMAP-Rule" id="MF_00265"/>
    </source>
</evidence>
<evidence type="ECO:0000256" key="2">
    <source>
        <dbReference type="ARBA" id="ARBA00022722"/>
    </source>
</evidence>
<dbReference type="InterPro" id="IPR002716">
    <property type="entry name" value="PIN_dom"/>
</dbReference>
<dbReference type="EC" id="3.1.-.-" evidence="5"/>
<protein>
    <recommendedName>
        <fullName evidence="5">Ribonuclease VapC</fullName>
        <shortName evidence="5">RNase VapC</shortName>
        <ecNumber evidence="5">3.1.-.-</ecNumber>
    </recommendedName>
    <alternativeName>
        <fullName evidence="5">Toxin VapC</fullName>
    </alternativeName>
</protein>
<evidence type="ECO:0000313" key="7">
    <source>
        <dbReference type="EMBL" id="AFL50856.1"/>
    </source>
</evidence>
<dbReference type="GO" id="GO:0004540">
    <property type="term" value="F:RNA nuclease activity"/>
    <property type="evidence" value="ECO:0007669"/>
    <property type="project" value="InterPro"/>
</dbReference>
<feature type="binding site" evidence="5">
    <location>
        <position position="4"/>
    </location>
    <ligand>
        <name>Mg(2+)</name>
        <dbReference type="ChEBI" id="CHEBI:18420"/>
    </ligand>
</feature>
<dbReference type="eggNOG" id="COG3742">
    <property type="taxonomic scope" value="Bacteria"/>
</dbReference>
<comment type="similarity">
    <text evidence="5">Belongs to the PINc/VapC protein family.</text>
</comment>
<feature type="binding site" evidence="5">
    <location>
        <position position="116"/>
    </location>
    <ligand>
        <name>Mg(2+)</name>
        <dbReference type="ChEBI" id="CHEBI:18420"/>
    </ligand>
</feature>
<dbReference type="KEGG" id="sfd:USDA257_c22750"/>
<dbReference type="AlphaFoldDB" id="I3X4Q0"/>
<dbReference type="HOGENOM" id="CLU_144760_0_0_5"/>
<keyword evidence="5" id="KW-0800">Toxin</keyword>
<dbReference type="GO" id="GO:0016787">
    <property type="term" value="F:hydrolase activity"/>
    <property type="evidence" value="ECO:0007669"/>
    <property type="project" value="UniProtKB-KW"/>
</dbReference>